<organism evidence="1 2">
    <name type="scientific">Persicobacter psychrovividus</name>
    <dbReference type="NCBI Taxonomy" id="387638"/>
    <lineage>
        <taxon>Bacteria</taxon>
        <taxon>Pseudomonadati</taxon>
        <taxon>Bacteroidota</taxon>
        <taxon>Cytophagia</taxon>
        <taxon>Cytophagales</taxon>
        <taxon>Persicobacteraceae</taxon>
        <taxon>Persicobacter</taxon>
    </lineage>
</organism>
<dbReference type="InterPro" id="IPR022385">
    <property type="entry name" value="Rhs_assc_core"/>
</dbReference>
<dbReference type="NCBIfam" id="TIGR03696">
    <property type="entry name" value="Rhs_assc_core"/>
    <property type="match status" value="1"/>
</dbReference>
<sequence length="407" mass="46079">MGMIKMAIDKNSKIDTIIYNFLNLPLEIVFEKETGQQESKSIKYMYDAFGNKLNMENSAGEMSDYIAGIHYNKGDLSFVQTREGKVEREQNGSNFEYSYNLTDHLGNVRQVLNKDGAVQQSTDYYPFGLVAHGGSTAKNRYLYNNKELQEETEWHDYGARMYDAQIGRFFTQDRFAEKYLDLTPYQYGANNPIKFIDVNGDSTVVTISGTDTQFMKTTNNQETYQGYKLSVYENLSLEQYNQLKENGELPDPSFSTYVGRDAHYVKRKGKAIKHSEKRYGSNNEAPPGEYYIFQKGTNGDATSGKYNLYIGDENGSRIINGKDGVRKGIALHGWDPRFSQGCLTTFKSGSNGGVSNIINAIPDLTDDSQPVRLIIEKRPVVPFEKGGQSLRIGIKYGVPYSREFLNQ</sequence>
<accession>A0ABM7VMR9</accession>
<gene>
    <name evidence="1" type="ORF">PEPS_45910</name>
</gene>
<proteinExistence type="predicted"/>
<dbReference type="PANTHER" id="PTHR32305">
    <property type="match status" value="1"/>
</dbReference>
<dbReference type="InterPro" id="IPR050708">
    <property type="entry name" value="T6SS_VgrG/RHS"/>
</dbReference>
<dbReference type="EMBL" id="AP025300">
    <property type="protein sequence ID" value="BDD02311.1"/>
    <property type="molecule type" value="Genomic_DNA"/>
</dbReference>
<protein>
    <recommendedName>
        <fullName evidence="3">RHS repeat-associated core domain-containing protein</fullName>
    </recommendedName>
</protein>
<name>A0ABM7VMR9_9BACT</name>
<evidence type="ECO:0008006" key="3">
    <source>
        <dbReference type="Google" id="ProtNLM"/>
    </source>
</evidence>
<keyword evidence="2" id="KW-1185">Reference proteome</keyword>
<dbReference type="PANTHER" id="PTHR32305:SF15">
    <property type="entry name" value="PROTEIN RHSA-RELATED"/>
    <property type="match status" value="1"/>
</dbReference>
<dbReference type="Gene3D" id="2.180.10.10">
    <property type="entry name" value="RHS repeat-associated core"/>
    <property type="match status" value="1"/>
</dbReference>
<evidence type="ECO:0000313" key="2">
    <source>
        <dbReference type="Proteomes" id="UP001354989"/>
    </source>
</evidence>
<evidence type="ECO:0000313" key="1">
    <source>
        <dbReference type="EMBL" id="BDD02311.1"/>
    </source>
</evidence>
<dbReference type="Proteomes" id="UP001354989">
    <property type="component" value="Plasmid pPP8"/>
</dbReference>
<geneLocation type="plasmid" evidence="1 2">
    <name>pPP8</name>
</geneLocation>
<keyword evidence="1" id="KW-0614">Plasmid</keyword>
<reference evidence="1 2" key="1">
    <citation type="submission" date="2021-12" db="EMBL/GenBank/DDBJ databases">
        <title>Genome sequencing of bacteria with rrn-lacking chromosome and rrn-plasmid.</title>
        <authorList>
            <person name="Anda M."/>
            <person name="Iwasaki W."/>
        </authorList>
    </citation>
    <scope>NUCLEOTIDE SEQUENCE [LARGE SCALE GENOMIC DNA]</scope>
    <source>
        <strain evidence="1 2">NBRC 101262</strain>
        <plasmid evidence="1 2">pPP8</plasmid>
    </source>
</reference>